<sequence>MLLVCGAMQDFWRDSTSQSLDETAPRLRTLDLDLSIGRPATRSPRDLNGDDPASSRELRNAGQELRFNPVSQFVAQAEVLPNQTYGRGRDILASNDLSLSGPFRGTRDLVDNLHREAQSQLPRHGIRRKSNFPFVLSSAETTRGESAAPIGYPSMNPSKETIDLLAKFGASSNTKTTEPHLSLARCQSGLKRTLAEGSNHDSLKVRGKVIDCSTMGPVGKKAKTPLIQHQPEPLNNLQKSTPQRMGVFQKKLNSASHCFGESL</sequence>
<proteinExistence type="predicted"/>
<reference evidence="2" key="1">
    <citation type="journal article" date="2018" name="BMC Genomics">
        <title>Genomic insights into host adaptation between the wheat stripe rust pathogen (Puccinia striiformis f. sp. tritici) and the barley stripe rust pathogen (Puccinia striiformis f. sp. hordei).</title>
        <authorList>
            <person name="Xia C."/>
            <person name="Wang M."/>
            <person name="Yin C."/>
            <person name="Cornejo O.E."/>
            <person name="Hulbert S.H."/>
            <person name="Chen X."/>
        </authorList>
    </citation>
    <scope>NUCLEOTIDE SEQUENCE [LARGE SCALE GENOMIC DNA]</scope>
    <source>
        <strain evidence="2">93-210</strain>
    </source>
</reference>
<reference evidence="2" key="2">
    <citation type="journal article" date="2018" name="Mol. Plant Microbe Interact.">
        <title>Genome sequence resources for the wheat stripe rust pathogen (Puccinia striiformis f. sp. tritici) and the barley stripe rust pathogen (Puccinia striiformis f. sp. hordei).</title>
        <authorList>
            <person name="Xia C."/>
            <person name="Wang M."/>
            <person name="Yin C."/>
            <person name="Cornejo O.E."/>
            <person name="Hulbert S.H."/>
            <person name="Chen X."/>
        </authorList>
    </citation>
    <scope>NUCLEOTIDE SEQUENCE [LARGE SCALE GENOMIC DNA]</scope>
    <source>
        <strain evidence="2">93-210</strain>
    </source>
</reference>
<reference evidence="1 2" key="3">
    <citation type="journal article" date="2022" name="Microbiol. Spectr.">
        <title>Folding features and dynamics of 3D genome architecture in plant fungal pathogens.</title>
        <authorList>
            <person name="Xia C."/>
        </authorList>
    </citation>
    <scope>NUCLEOTIDE SEQUENCE [LARGE SCALE GENOMIC DNA]</scope>
    <source>
        <strain evidence="1 2">93-210</strain>
    </source>
</reference>
<dbReference type="Proteomes" id="UP001060170">
    <property type="component" value="Chromosome 11"/>
</dbReference>
<evidence type="ECO:0000313" key="1">
    <source>
        <dbReference type="EMBL" id="KAI7943780.1"/>
    </source>
</evidence>
<name>A0ACC0E3X8_9BASI</name>
<organism evidence="1 2">
    <name type="scientific">Puccinia striiformis f. sp. tritici</name>
    <dbReference type="NCBI Taxonomy" id="168172"/>
    <lineage>
        <taxon>Eukaryota</taxon>
        <taxon>Fungi</taxon>
        <taxon>Dikarya</taxon>
        <taxon>Basidiomycota</taxon>
        <taxon>Pucciniomycotina</taxon>
        <taxon>Pucciniomycetes</taxon>
        <taxon>Pucciniales</taxon>
        <taxon>Pucciniaceae</taxon>
        <taxon>Puccinia</taxon>
    </lineage>
</organism>
<gene>
    <name evidence="1" type="ORF">MJO28_011308</name>
</gene>
<evidence type="ECO:0000313" key="2">
    <source>
        <dbReference type="Proteomes" id="UP001060170"/>
    </source>
</evidence>
<protein>
    <submittedName>
        <fullName evidence="1">Uncharacterized protein</fullName>
    </submittedName>
</protein>
<accession>A0ACC0E3X8</accession>
<keyword evidence="2" id="KW-1185">Reference proteome</keyword>
<comment type="caution">
    <text evidence="1">The sequence shown here is derived from an EMBL/GenBank/DDBJ whole genome shotgun (WGS) entry which is preliminary data.</text>
</comment>
<dbReference type="EMBL" id="CM045875">
    <property type="protein sequence ID" value="KAI7943780.1"/>
    <property type="molecule type" value="Genomic_DNA"/>
</dbReference>